<dbReference type="RefSeq" id="WP_094397803.1">
    <property type="nucleotide sequence ID" value="NZ_CP016893.1"/>
</dbReference>
<dbReference type="AlphaFoldDB" id="A0A223I230"/>
<protein>
    <recommendedName>
        <fullName evidence="2">PLD phosphodiesterase domain-containing protein</fullName>
    </recommendedName>
</protein>
<dbReference type="PROSITE" id="PS50035">
    <property type="entry name" value="PLD"/>
    <property type="match status" value="1"/>
</dbReference>
<dbReference type="GO" id="GO:0003824">
    <property type="term" value="F:catalytic activity"/>
    <property type="evidence" value="ECO:0007669"/>
    <property type="project" value="InterPro"/>
</dbReference>
<feature type="coiled-coil region" evidence="1">
    <location>
        <begin position="229"/>
        <end position="263"/>
    </location>
</feature>
<dbReference type="InterPro" id="IPR001736">
    <property type="entry name" value="PLipase_D/transphosphatidylase"/>
</dbReference>
<dbReference type="Pfam" id="PF09565">
    <property type="entry name" value="RE_NgoFVII"/>
    <property type="match status" value="1"/>
</dbReference>
<accession>A0A223I230</accession>
<name>A0A223I230_THETR</name>
<evidence type="ECO:0000313" key="4">
    <source>
        <dbReference type="Proteomes" id="UP000214975"/>
    </source>
</evidence>
<dbReference type="InterPro" id="IPR019065">
    <property type="entry name" value="RE_NgoFVII_N"/>
</dbReference>
<dbReference type="Proteomes" id="UP000214975">
    <property type="component" value="Chromosome"/>
</dbReference>
<sequence>MEQISLLEQIDDNPIKKYLCIVKDDKIVDMTFEDIFDTNTFNEFYAVTYVSSPAFFSKVVKDFKKVKFIIGIDDSEYLSSFTSGIEKFVDIKGRIGFWNDLQKEVKEKICDESISIRFTLDAPIHSKIYLLNNSETGFKRVVIGSANLTEKAFINKKQYEDIIIFDNDVEKYDLYYNQRFKPLFEAGVNYIPDIIRKKYLKNPSVILFSKEVASEILNNDLEINRNKFCVLTDEQMAELKSRSQQLEEQYEVKKEEIQRSTNIINHITKKKGNNYILKPPDELKKQTLRIETIITKASKSITDDVRQLYRFMDKTNTLSVVDKNNHEFYKPFSEKIDIENIRKNLELINRFVNAYELFTFKTNKTYQSKIMEIILFSFMSPYIWKLREEIVLKTSSESNRSTFPVFLVIAGRAASGKTTALEFIGLLLGNNSPYYIPYSLIQSGRTVDKNKLESYFDSEYLAPILVDEIPSSFFTGKTGENIIKEISNNTTGKHPVMIGTTNVREFNTTSQVLRRIYYIQVDSEFNTKEFNAESKKYLNEIESEIDNSLFKDFSYRIAEKIKNEEILYKENDCLFLAREIFKEYYKECGMNVPEWFPHQPFYDYEERGKEIWKNIYENNRDAFIEKDDGTIYVNTSIIFNNPRERENIVNYLGIGCVKEDSQILLLNGDIFYNYIGVKPRNSFISTIKKYIKR</sequence>
<reference evidence="3 4" key="1">
    <citation type="submission" date="2016-08" db="EMBL/GenBank/DDBJ databases">
        <title>A novel genetic cassette of butanologenic Thermoanaerobacterium thermosaccharolyticum that directly convert cellulose to butanol.</title>
        <authorList>
            <person name="Li T."/>
            <person name="He J."/>
        </authorList>
    </citation>
    <scope>NUCLEOTIDE SEQUENCE [LARGE SCALE GENOMIC DNA]</scope>
    <source>
        <strain evidence="3 4">TG57</strain>
    </source>
</reference>
<evidence type="ECO:0000313" key="3">
    <source>
        <dbReference type="EMBL" id="AST58575.1"/>
    </source>
</evidence>
<gene>
    <name evidence="3" type="ORF">Thert_02742</name>
</gene>
<dbReference type="EMBL" id="CP016893">
    <property type="protein sequence ID" value="AST58575.1"/>
    <property type="molecule type" value="Genomic_DNA"/>
</dbReference>
<dbReference type="Gene3D" id="3.30.870.10">
    <property type="entry name" value="Endonuclease Chain A"/>
    <property type="match status" value="1"/>
</dbReference>
<keyword evidence="1" id="KW-0175">Coiled coil</keyword>
<evidence type="ECO:0000259" key="2">
    <source>
        <dbReference type="PROSITE" id="PS50035"/>
    </source>
</evidence>
<dbReference type="CDD" id="cd09117">
    <property type="entry name" value="PLDc_Bfil_DEXD_like"/>
    <property type="match status" value="1"/>
</dbReference>
<proteinExistence type="predicted"/>
<dbReference type="GO" id="GO:0006793">
    <property type="term" value="P:phosphorus metabolic process"/>
    <property type="evidence" value="ECO:0007669"/>
    <property type="project" value="UniProtKB-ARBA"/>
</dbReference>
<feature type="domain" description="PLD phosphodiesterase" evidence="2">
    <location>
        <begin position="120"/>
        <end position="152"/>
    </location>
</feature>
<organism evidence="3 4">
    <name type="scientific">Thermoanaerobacterium thermosaccharolyticum</name>
    <name type="common">Clostridium thermosaccharolyticum</name>
    <dbReference type="NCBI Taxonomy" id="1517"/>
    <lineage>
        <taxon>Bacteria</taxon>
        <taxon>Bacillati</taxon>
        <taxon>Bacillota</taxon>
        <taxon>Clostridia</taxon>
        <taxon>Thermoanaerobacterales</taxon>
        <taxon>Thermoanaerobacteraceae</taxon>
        <taxon>Thermoanaerobacterium</taxon>
    </lineage>
</organism>
<evidence type="ECO:0000256" key="1">
    <source>
        <dbReference type="SAM" id="Coils"/>
    </source>
</evidence>